<sequence>MSPTHCRCNLGSSVAAQALSDFTTYLTPGTGMYRICCASPLALLTLTSSTAFILEPSRPFTLSTHPSDAGRFLECLRADNTEGKRADQRLNECLDSHQYGCENRPIHQVIAHKGGYASTLNTWVHSFVWVLQHGQVWLPSGPFRYNDPGLCDPEAGLDCYYEKVTNCTGTPIRVSKAKEFLPLSTGTFLDDVATSLGVSRNWVWGHIAQYALRMKPSTKDNMMAITPAFEARHTFGIQYRSFDLTGLMGNDERKSVGIDKYLEYADKLIKGASGIRTMYVMTDTNQLTVDYLKAARSQYEFLSPQRQVADLAIQQAGSIANMTYELLADMDAMVQAEVFIGSHSNIFWLIHALRETRENGPGMSCWVNIRSEAAPLLCPGDAEFWTDSPVGMAK</sequence>
<evidence type="ECO:0000313" key="2">
    <source>
        <dbReference type="Proteomes" id="UP001189429"/>
    </source>
</evidence>
<dbReference type="Proteomes" id="UP001189429">
    <property type="component" value="Unassembled WGS sequence"/>
</dbReference>
<comment type="caution">
    <text evidence="1">The sequence shown here is derived from an EMBL/GenBank/DDBJ whole genome shotgun (WGS) entry which is preliminary data.</text>
</comment>
<dbReference type="PANTHER" id="PTHR13132:SF29">
    <property type="entry name" value="ALPHA-(1,6)-FUCOSYLTRANSFERASE"/>
    <property type="match status" value="1"/>
</dbReference>
<proteinExistence type="predicted"/>
<evidence type="ECO:0000313" key="1">
    <source>
        <dbReference type="EMBL" id="CAK0910591.1"/>
    </source>
</evidence>
<organism evidence="1 2">
    <name type="scientific">Prorocentrum cordatum</name>
    <dbReference type="NCBI Taxonomy" id="2364126"/>
    <lineage>
        <taxon>Eukaryota</taxon>
        <taxon>Sar</taxon>
        <taxon>Alveolata</taxon>
        <taxon>Dinophyceae</taxon>
        <taxon>Prorocentrales</taxon>
        <taxon>Prorocentraceae</taxon>
        <taxon>Prorocentrum</taxon>
    </lineage>
</organism>
<name>A0ABN9YG55_9DINO</name>
<dbReference type="PANTHER" id="PTHR13132">
    <property type="entry name" value="ALPHA- 1,6 -FUCOSYLTRANSFERASE"/>
    <property type="match status" value="1"/>
</dbReference>
<reference evidence="1" key="1">
    <citation type="submission" date="2023-10" db="EMBL/GenBank/DDBJ databases">
        <authorList>
            <person name="Chen Y."/>
            <person name="Shah S."/>
            <person name="Dougan E. K."/>
            <person name="Thang M."/>
            <person name="Chan C."/>
        </authorList>
    </citation>
    <scope>NUCLEOTIDE SEQUENCE [LARGE SCALE GENOMIC DNA]</scope>
</reference>
<accession>A0ABN9YG55</accession>
<dbReference type="EMBL" id="CAUYUJ010022428">
    <property type="protein sequence ID" value="CAK0910591.1"/>
    <property type="molecule type" value="Genomic_DNA"/>
</dbReference>
<gene>
    <name evidence="1" type="ORF">PCOR1329_LOCUS84741</name>
</gene>
<protein>
    <submittedName>
        <fullName evidence="1">Uncharacterized protein</fullName>
    </submittedName>
</protein>
<keyword evidence="2" id="KW-1185">Reference proteome</keyword>